<dbReference type="GO" id="GO:0006281">
    <property type="term" value="P:DNA repair"/>
    <property type="evidence" value="ECO:0007669"/>
    <property type="project" value="UniProtKB-UniRule"/>
</dbReference>
<evidence type="ECO:0000256" key="5">
    <source>
        <dbReference type="ARBA" id="ARBA00023204"/>
    </source>
</evidence>
<reference evidence="10" key="1">
    <citation type="submission" date="2022-11" db="EMBL/GenBank/DDBJ databases">
        <authorList>
            <person name="Kikuchi T."/>
        </authorList>
    </citation>
    <scope>NUCLEOTIDE SEQUENCE</scope>
    <source>
        <strain evidence="10">PS1010</strain>
    </source>
</reference>
<evidence type="ECO:0000313" key="10">
    <source>
        <dbReference type="EMBL" id="CAI5448748.1"/>
    </source>
</evidence>
<sequence length="405" mass="46286">MSVLFTAADILKKCNKEVSTKEVEALVEKNNSKSVNKKCKENIEVNSDLKKMINTVATIKQTEDATNRIDKLDAAIDTLNNKTKHLRKSMNSALFSTEVDLMNVCGAATKDAIYMLNGTSSVDPVASAKAFRNALKIMFNSYQKKKDVIDNADVNELLFDEEDEDDPDDGCDLVDEYFEFFEDEDIQESKRFAANLGFMDQQSGTVSKWSAGKRTELFGDRAKELTDVILPAVWESTNCIEFMISLVNVAKLEKEKKPRTRQQKEEKPEKVKLVKLTDRKETIQSQSEEVSIMRELDHVHKSLRNALRKRKADSIPYYEFIMNPTDFARTVENMFYVSYLIRDNKAFLEDDNGVPYLKCAKLMQPEAVNQAKNVGQYQGIAQLSFKHWLDLCNVFKTPCIEHKDI</sequence>
<dbReference type="GO" id="GO:0030915">
    <property type="term" value="C:Smc5-Smc6 complex"/>
    <property type="evidence" value="ECO:0007669"/>
    <property type="project" value="UniProtKB-UniRule"/>
</dbReference>
<evidence type="ECO:0000256" key="3">
    <source>
        <dbReference type="ARBA" id="ARBA00022763"/>
    </source>
</evidence>
<proteinExistence type="inferred from homology"/>
<dbReference type="OrthoDB" id="361242at2759"/>
<evidence type="ECO:0000256" key="2">
    <source>
        <dbReference type="ARBA" id="ARBA00008997"/>
    </source>
</evidence>
<organism evidence="10 11">
    <name type="scientific">Caenorhabditis angaria</name>
    <dbReference type="NCBI Taxonomy" id="860376"/>
    <lineage>
        <taxon>Eukaryota</taxon>
        <taxon>Metazoa</taxon>
        <taxon>Ecdysozoa</taxon>
        <taxon>Nematoda</taxon>
        <taxon>Chromadorea</taxon>
        <taxon>Rhabditida</taxon>
        <taxon>Rhabditina</taxon>
        <taxon>Rhabditomorpha</taxon>
        <taxon>Rhabditoidea</taxon>
        <taxon>Rhabditidae</taxon>
        <taxon>Peloderinae</taxon>
        <taxon>Caenorhabditis</taxon>
    </lineage>
</organism>
<evidence type="ECO:0000256" key="4">
    <source>
        <dbReference type="ARBA" id="ARBA00023172"/>
    </source>
</evidence>
<dbReference type="EMBL" id="CANHGI010000004">
    <property type="protein sequence ID" value="CAI5448748.1"/>
    <property type="molecule type" value="Genomic_DNA"/>
</dbReference>
<keyword evidence="5 7" id="KW-0234">DNA repair</keyword>
<dbReference type="PANTHER" id="PTHR16140">
    <property type="entry name" value="NON-STRUCTURAL MAINTENANCE OF CHROMOSOMES ELEMENT 4"/>
    <property type="match status" value="1"/>
</dbReference>
<comment type="subcellular location">
    <subcellularLocation>
        <location evidence="1 7">Nucleus</location>
    </subcellularLocation>
</comment>
<dbReference type="GO" id="GO:0005634">
    <property type="term" value="C:nucleus"/>
    <property type="evidence" value="ECO:0007669"/>
    <property type="project" value="UniProtKB-SubCell"/>
</dbReference>
<protein>
    <recommendedName>
        <fullName evidence="7">Non-structural maintenance of chromosomes element 4</fullName>
    </recommendedName>
</protein>
<keyword evidence="11" id="KW-1185">Reference proteome</keyword>
<evidence type="ECO:0000256" key="6">
    <source>
        <dbReference type="ARBA" id="ARBA00023242"/>
    </source>
</evidence>
<dbReference type="InterPro" id="IPR014854">
    <property type="entry name" value="Nse4_C"/>
</dbReference>
<dbReference type="GO" id="GO:0006310">
    <property type="term" value="P:DNA recombination"/>
    <property type="evidence" value="ECO:0007669"/>
    <property type="project" value="UniProtKB-UniRule"/>
</dbReference>
<comment type="similarity">
    <text evidence="2 7">Belongs to the NSE4 family.</text>
</comment>
<keyword evidence="8" id="KW-0175">Coiled coil</keyword>
<dbReference type="PANTHER" id="PTHR16140:SF0">
    <property type="entry name" value="NON-STRUCTURAL MAINTENANCE OF CHROMOSOMES ELEMENT 4"/>
    <property type="match status" value="1"/>
</dbReference>
<keyword evidence="4 7" id="KW-0233">DNA recombination</keyword>
<dbReference type="InterPro" id="IPR027786">
    <property type="entry name" value="Nse4/EID"/>
</dbReference>
<name>A0A9P1N2L7_9PELO</name>
<gene>
    <name evidence="10" type="ORF">CAMP_LOCUS11385</name>
</gene>
<dbReference type="Proteomes" id="UP001152747">
    <property type="component" value="Unassembled WGS sequence"/>
</dbReference>
<keyword evidence="3 7" id="KW-0227">DNA damage</keyword>
<evidence type="ECO:0000256" key="7">
    <source>
        <dbReference type="RuleBase" id="RU365071"/>
    </source>
</evidence>
<accession>A0A9P1N2L7</accession>
<dbReference type="Pfam" id="PF08743">
    <property type="entry name" value="Nse4_C"/>
    <property type="match status" value="1"/>
</dbReference>
<evidence type="ECO:0000256" key="8">
    <source>
        <dbReference type="SAM" id="Coils"/>
    </source>
</evidence>
<evidence type="ECO:0000256" key="1">
    <source>
        <dbReference type="ARBA" id="ARBA00004123"/>
    </source>
</evidence>
<keyword evidence="6 7" id="KW-0539">Nucleus</keyword>
<evidence type="ECO:0000259" key="9">
    <source>
        <dbReference type="Pfam" id="PF08743"/>
    </source>
</evidence>
<evidence type="ECO:0000313" key="11">
    <source>
        <dbReference type="Proteomes" id="UP001152747"/>
    </source>
</evidence>
<dbReference type="AlphaFoldDB" id="A0A9P1N2L7"/>
<comment type="function">
    <text evidence="7">Component of the SMC5-SMC6 complex, that promotes sister chromatid alignment after DNA damage and facilitates double-stranded DNA breaks (DSBs) repair via homologous recombination between sister chromatids.</text>
</comment>
<comment type="caution">
    <text evidence="10">The sequence shown here is derived from an EMBL/GenBank/DDBJ whole genome shotgun (WGS) entry which is preliminary data.</text>
</comment>
<feature type="domain" description="Non-structural maintenance of chromosome element 4 C-terminal" evidence="9">
    <location>
        <begin position="315"/>
        <end position="396"/>
    </location>
</feature>
<comment type="subunit">
    <text evidence="7">Component of the SMC5-SMC6 complex.</text>
</comment>
<feature type="coiled-coil region" evidence="8">
    <location>
        <begin position="62"/>
        <end position="89"/>
    </location>
</feature>